<organism evidence="3 4">
    <name type="scientific">Xenoophorus captivus</name>
    <dbReference type="NCBI Taxonomy" id="1517983"/>
    <lineage>
        <taxon>Eukaryota</taxon>
        <taxon>Metazoa</taxon>
        <taxon>Chordata</taxon>
        <taxon>Craniata</taxon>
        <taxon>Vertebrata</taxon>
        <taxon>Euteleostomi</taxon>
        <taxon>Actinopterygii</taxon>
        <taxon>Neopterygii</taxon>
        <taxon>Teleostei</taxon>
        <taxon>Neoteleostei</taxon>
        <taxon>Acanthomorphata</taxon>
        <taxon>Ovalentaria</taxon>
        <taxon>Atherinomorphae</taxon>
        <taxon>Cyprinodontiformes</taxon>
        <taxon>Goodeidae</taxon>
        <taxon>Xenoophorus</taxon>
    </lineage>
</organism>
<dbReference type="InterPro" id="IPR051571">
    <property type="entry name" value="N-CoR_corepressor"/>
</dbReference>
<gene>
    <name evidence="3" type="primary">NCOR1</name>
    <name evidence="3" type="ORF">XENOCAPTIV_018277</name>
</gene>
<dbReference type="Proteomes" id="UP001434883">
    <property type="component" value="Unassembled WGS sequence"/>
</dbReference>
<evidence type="ECO:0000313" key="3">
    <source>
        <dbReference type="EMBL" id="MEQ2214183.1"/>
    </source>
</evidence>
<reference evidence="3 4" key="1">
    <citation type="submission" date="2021-06" db="EMBL/GenBank/DDBJ databases">
        <authorList>
            <person name="Palmer J.M."/>
        </authorList>
    </citation>
    <scope>NUCLEOTIDE SEQUENCE [LARGE SCALE GENOMIC DNA]</scope>
    <source>
        <strain evidence="3 4">XC_2019</strain>
        <tissue evidence="3">Muscle</tissue>
    </source>
</reference>
<feature type="region of interest" description="Disordered" evidence="2">
    <location>
        <begin position="33"/>
        <end position="83"/>
    </location>
</feature>
<keyword evidence="4" id="KW-1185">Reference proteome</keyword>
<feature type="compositionally biased region" description="Basic and acidic residues" evidence="2">
    <location>
        <begin position="33"/>
        <end position="69"/>
    </location>
</feature>
<keyword evidence="3" id="KW-0675">Receptor</keyword>
<dbReference type="PANTHER" id="PTHR13992">
    <property type="entry name" value="NUCLEAR RECEPTOR CO-REPRESSOR RELATED NCOR"/>
    <property type="match status" value="1"/>
</dbReference>
<comment type="caution">
    <text evidence="3">The sequence shown here is derived from an EMBL/GenBank/DDBJ whole genome shotgun (WGS) entry which is preliminary data.</text>
</comment>
<dbReference type="PANTHER" id="PTHR13992:SF5">
    <property type="entry name" value="NUCLEAR RECEPTOR COREPRESSOR 1"/>
    <property type="match status" value="1"/>
</dbReference>
<evidence type="ECO:0000256" key="1">
    <source>
        <dbReference type="ARBA" id="ARBA00010097"/>
    </source>
</evidence>
<dbReference type="EMBL" id="JAHRIN010067257">
    <property type="protein sequence ID" value="MEQ2214183.1"/>
    <property type="molecule type" value="Genomic_DNA"/>
</dbReference>
<accession>A0ABV0S329</accession>
<evidence type="ECO:0000256" key="2">
    <source>
        <dbReference type="SAM" id="MobiDB-lite"/>
    </source>
</evidence>
<dbReference type="Gene3D" id="1.10.10.60">
    <property type="entry name" value="Homeodomain-like"/>
    <property type="match status" value="1"/>
</dbReference>
<comment type="similarity">
    <text evidence="1">Belongs to the N-CoR nuclear receptor corepressors family.</text>
</comment>
<protein>
    <submittedName>
        <fullName evidence="3">Nuclear receptor co-repressor 1</fullName>
    </submittedName>
</protein>
<sequence length="160" mass="19541">MAECSWPCAKRKEQKICQRYDQLMEAWEKKVERMENNPRRKAKESRTREYYERQFPEIRKQREQQERFQRVGQRGTGLSATIARSEHEISEIIDGLSEQENNEKQMRQLSVIPPMMYDSEQRRVKFINMNGLMDDPMKVYKARQFMNVWTEHEKEIFKEK</sequence>
<proteinExistence type="inferred from homology"/>
<name>A0ABV0S329_9TELE</name>
<evidence type="ECO:0000313" key="4">
    <source>
        <dbReference type="Proteomes" id="UP001434883"/>
    </source>
</evidence>